<evidence type="ECO:0000256" key="2">
    <source>
        <dbReference type="SAM" id="SignalP"/>
    </source>
</evidence>
<gene>
    <name evidence="3" type="ORF">ACFF45_03950</name>
</gene>
<dbReference type="InterPro" id="IPR036388">
    <property type="entry name" value="WH-like_DNA-bd_sf"/>
</dbReference>
<dbReference type="Proteomes" id="UP001589709">
    <property type="component" value="Unassembled WGS sequence"/>
</dbReference>
<name>A0ABV5MV41_9ACTN</name>
<feature type="region of interest" description="Disordered" evidence="1">
    <location>
        <begin position="28"/>
        <end position="92"/>
    </location>
</feature>
<dbReference type="EMBL" id="JBHMCY010000005">
    <property type="protein sequence ID" value="MFB9461903.1"/>
    <property type="molecule type" value="Genomic_DNA"/>
</dbReference>
<dbReference type="RefSeq" id="WP_381341890.1">
    <property type="nucleotide sequence ID" value="NZ_JBHMCY010000005.1"/>
</dbReference>
<organism evidence="3 4">
    <name type="scientific">Streptomyces cinereospinus</name>
    <dbReference type="NCBI Taxonomy" id="285561"/>
    <lineage>
        <taxon>Bacteria</taxon>
        <taxon>Bacillati</taxon>
        <taxon>Actinomycetota</taxon>
        <taxon>Actinomycetes</taxon>
        <taxon>Kitasatosporales</taxon>
        <taxon>Streptomycetaceae</taxon>
        <taxon>Streptomyces</taxon>
    </lineage>
</organism>
<feature type="compositionally biased region" description="Low complexity" evidence="1">
    <location>
        <begin position="39"/>
        <end position="54"/>
    </location>
</feature>
<evidence type="ECO:0000313" key="3">
    <source>
        <dbReference type="EMBL" id="MFB9461903.1"/>
    </source>
</evidence>
<feature type="compositionally biased region" description="Gly residues" evidence="1">
    <location>
        <begin position="55"/>
        <end position="70"/>
    </location>
</feature>
<dbReference type="Gene3D" id="1.10.10.10">
    <property type="entry name" value="Winged helix-like DNA-binding domain superfamily/Winged helix DNA-binding domain"/>
    <property type="match status" value="1"/>
</dbReference>
<keyword evidence="4" id="KW-1185">Reference proteome</keyword>
<protein>
    <recommendedName>
        <fullName evidence="5">Helix-turn-helix domain-containing protein</fullName>
    </recommendedName>
</protein>
<evidence type="ECO:0000313" key="4">
    <source>
        <dbReference type="Proteomes" id="UP001589709"/>
    </source>
</evidence>
<evidence type="ECO:0000256" key="1">
    <source>
        <dbReference type="SAM" id="MobiDB-lite"/>
    </source>
</evidence>
<comment type="caution">
    <text evidence="3">The sequence shown here is derived from an EMBL/GenBank/DDBJ whole genome shotgun (WGS) entry which is preliminary data.</text>
</comment>
<sequence>MSRKLARRPLAWTAAGLAVAAVVMGAPRFLPDAGPDARPAVSGAASVPAGSAECGAGGDGGRGGDGGSDGRPGEPGEPGRPGTRACTRFSDLPDRPKAELTVADKVRVVLVLQNGGATEAQVAGKYDMPKSEVASWRKAYLEGDWSVLTGK</sequence>
<dbReference type="SUPFAM" id="SSF48295">
    <property type="entry name" value="TrpR-like"/>
    <property type="match status" value="1"/>
</dbReference>
<dbReference type="InterPro" id="IPR010921">
    <property type="entry name" value="Trp_repressor/repl_initiator"/>
</dbReference>
<reference evidence="3 4" key="1">
    <citation type="submission" date="2024-09" db="EMBL/GenBank/DDBJ databases">
        <authorList>
            <person name="Sun Q."/>
            <person name="Mori K."/>
        </authorList>
    </citation>
    <scope>NUCLEOTIDE SEQUENCE [LARGE SCALE GENOMIC DNA]</scope>
    <source>
        <strain evidence="3 4">JCM 6917</strain>
    </source>
</reference>
<evidence type="ECO:0008006" key="5">
    <source>
        <dbReference type="Google" id="ProtNLM"/>
    </source>
</evidence>
<proteinExistence type="predicted"/>
<feature type="signal peptide" evidence="2">
    <location>
        <begin position="1"/>
        <end position="20"/>
    </location>
</feature>
<keyword evidence="2" id="KW-0732">Signal</keyword>
<accession>A0ABV5MV41</accession>
<feature type="chain" id="PRO_5045219017" description="Helix-turn-helix domain-containing protein" evidence="2">
    <location>
        <begin position="21"/>
        <end position="151"/>
    </location>
</feature>